<evidence type="ECO:0000313" key="15">
    <source>
        <dbReference type="Proteomes" id="UP001161247"/>
    </source>
</evidence>
<evidence type="ECO:0000259" key="12">
    <source>
        <dbReference type="Pfam" id="PF02705"/>
    </source>
</evidence>
<keyword evidence="15" id="KW-1185">Reference proteome</keyword>
<feature type="transmembrane region" description="Helical" evidence="10">
    <location>
        <begin position="428"/>
        <end position="447"/>
    </location>
</feature>
<feature type="transmembrane region" description="Helical" evidence="10">
    <location>
        <begin position="331"/>
        <end position="351"/>
    </location>
</feature>
<name>A0AAV1C480_OLDCO</name>
<comment type="function">
    <text evidence="10">Potassium transporter.</text>
</comment>
<dbReference type="Pfam" id="PF02705">
    <property type="entry name" value="K_trans"/>
    <property type="match status" value="1"/>
</dbReference>
<evidence type="ECO:0000256" key="3">
    <source>
        <dbReference type="ARBA" id="ARBA00022448"/>
    </source>
</evidence>
<dbReference type="EMBL" id="OX459118">
    <property type="protein sequence ID" value="CAI9090400.1"/>
    <property type="molecule type" value="Genomic_DNA"/>
</dbReference>
<evidence type="ECO:0000256" key="1">
    <source>
        <dbReference type="ARBA" id="ARBA00004651"/>
    </source>
</evidence>
<evidence type="ECO:0000256" key="2">
    <source>
        <dbReference type="ARBA" id="ARBA00008440"/>
    </source>
</evidence>
<feature type="compositionally biased region" description="Acidic residues" evidence="11">
    <location>
        <begin position="1"/>
        <end position="10"/>
    </location>
</feature>
<feature type="transmembrane region" description="Helical" evidence="10">
    <location>
        <begin position="371"/>
        <end position="391"/>
    </location>
</feature>
<feature type="transmembrane region" description="Helical" evidence="10">
    <location>
        <begin position="482"/>
        <end position="502"/>
    </location>
</feature>
<feature type="transmembrane region" description="Helical" evidence="10">
    <location>
        <begin position="254"/>
        <end position="278"/>
    </location>
</feature>
<evidence type="ECO:0000259" key="13">
    <source>
        <dbReference type="Pfam" id="PF22776"/>
    </source>
</evidence>
<evidence type="ECO:0000256" key="11">
    <source>
        <dbReference type="SAM" id="MobiDB-lite"/>
    </source>
</evidence>
<evidence type="ECO:0000256" key="8">
    <source>
        <dbReference type="ARBA" id="ARBA00023065"/>
    </source>
</evidence>
<reference evidence="14" key="1">
    <citation type="submission" date="2023-03" db="EMBL/GenBank/DDBJ databases">
        <authorList>
            <person name="Julca I."/>
        </authorList>
    </citation>
    <scope>NUCLEOTIDE SEQUENCE</scope>
</reference>
<dbReference type="InterPro" id="IPR003855">
    <property type="entry name" value="K+_transporter"/>
</dbReference>
<evidence type="ECO:0000256" key="9">
    <source>
        <dbReference type="ARBA" id="ARBA00023136"/>
    </source>
</evidence>
<feature type="transmembrane region" description="Helical" evidence="10">
    <location>
        <begin position="508"/>
        <end position="528"/>
    </location>
</feature>
<keyword evidence="9 10" id="KW-0472">Membrane</keyword>
<gene>
    <name evidence="14" type="ORF">OLC1_LOCUS2567</name>
</gene>
<proteinExistence type="inferred from homology"/>
<keyword evidence="3" id="KW-0813">Transport</keyword>
<keyword evidence="6 10" id="KW-0630">Potassium</keyword>
<dbReference type="PANTHER" id="PTHR30540:SF106">
    <property type="entry name" value="POTASSIUM TRANSPORTER 26"/>
    <property type="match status" value="1"/>
</dbReference>
<evidence type="ECO:0000256" key="10">
    <source>
        <dbReference type="RuleBase" id="RU321113"/>
    </source>
</evidence>
<dbReference type="PANTHER" id="PTHR30540">
    <property type="entry name" value="OSMOTIC STRESS POTASSIUM TRANSPORTER"/>
    <property type="match status" value="1"/>
</dbReference>
<evidence type="ECO:0000256" key="5">
    <source>
        <dbReference type="ARBA" id="ARBA00022692"/>
    </source>
</evidence>
<feature type="transmembrane region" description="Helical" evidence="10">
    <location>
        <begin position="60"/>
        <end position="83"/>
    </location>
</feature>
<dbReference type="Proteomes" id="UP001161247">
    <property type="component" value="Chromosome 1"/>
</dbReference>
<dbReference type="GO" id="GO:0005886">
    <property type="term" value="C:plasma membrane"/>
    <property type="evidence" value="ECO:0007669"/>
    <property type="project" value="UniProtKB-SubCell"/>
</dbReference>
<organism evidence="14 15">
    <name type="scientific">Oldenlandia corymbosa var. corymbosa</name>
    <dbReference type="NCBI Taxonomy" id="529605"/>
    <lineage>
        <taxon>Eukaryota</taxon>
        <taxon>Viridiplantae</taxon>
        <taxon>Streptophyta</taxon>
        <taxon>Embryophyta</taxon>
        <taxon>Tracheophyta</taxon>
        <taxon>Spermatophyta</taxon>
        <taxon>Magnoliopsida</taxon>
        <taxon>eudicotyledons</taxon>
        <taxon>Gunneridae</taxon>
        <taxon>Pentapetalae</taxon>
        <taxon>asterids</taxon>
        <taxon>lamiids</taxon>
        <taxon>Gentianales</taxon>
        <taxon>Rubiaceae</taxon>
        <taxon>Rubioideae</taxon>
        <taxon>Spermacoceae</taxon>
        <taxon>Hedyotis-Oldenlandia complex</taxon>
        <taxon>Oldenlandia</taxon>
    </lineage>
</organism>
<feature type="transmembrane region" description="Helical" evidence="10">
    <location>
        <begin position="298"/>
        <end position="319"/>
    </location>
</feature>
<evidence type="ECO:0000256" key="4">
    <source>
        <dbReference type="ARBA" id="ARBA00022538"/>
    </source>
</evidence>
<feature type="region of interest" description="Disordered" evidence="11">
    <location>
        <begin position="1"/>
        <end position="34"/>
    </location>
</feature>
<sequence length="726" mass="80720">MADIIEEEDLEKGSNIGRTNEPVHGGNGDGDEPSSAYDLATKKYLPRVPKRKEYTTMQTLLLAYQSLGVVYGDLATSPLYVLPSVGLKDATEDDFLGILSLVFWTLTIIPLVKYSFIILHADDHGEGGTFALYSYLCRHINFKSKLTIQNTRLESDASMRYYTQGSAIKSRTKNFIEGSQAAQSVLTFFVMLGTSMVIGDGALTPATSVLSALSGIQSLSSKITTGYVVLMAVLLLLALFLFQHCGTSKVGFSFSPIMVLWLASNVGCGIYNIIAYNPSILKAISPYYIVKFYKRRGVVGWEILGAVFLCTTGSEAMFADLGHFNKRSIQLAFTCFVYPSMVLSYAGEVAYLTKHPDHIPTAFYSAIPKPVYWPMFVIATLAAIVASQSMISATFSVVKQSLALGCFPRVNIKHTSSKHEGQIYCPEINYAIMVICIGLVLIFKQGVEIGNAYGVAVVWVMIISTCLVTLVMLVIWDTKFPLILAFFIPFIFVEGTYMTSLLKKIPQGGWVPFAISAFFLVIMVSWTYGRSQKTAFDEERKMSISEFNNMTSTGDLHRPPGICFFCSDLVNGIPPIVRHYIQSTKSLSEITVIVTIRTLPIKTVLPEERLDVGKMRTDGVYRCLIQFGYKDRQSFQEGDIVPSIIVKLREIAETEEEAEKLGQALEKGVLFVAGRTILKSKESNGWLSHIVIDYLYRFFQKNSRSTLSSLQIPPEKYLQVGMQYEI</sequence>
<keyword evidence="7 10" id="KW-1133">Transmembrane helix</keyword>
<protein>
    <recommendedName>
        <fullName evidence="10">Potassium transporter</fullName>
    </recommendedName>
</protein>
<evidence type="ECO:0000313" key="14">
    <source>
        <dbReference type="EMBL" id="CAI9090400.1"/>
    </source>
</evidence>
<evidence type="ECO:0000256" key="6">
    <source>
        <dbReference type="ARBA" id="ARBA00022958"/>
    </source>
</evidence>
<comment type="caution">
    <text evidence="10">Lacks conserved residue(s) required for the propagation of feature annotation.</text>
</comment>
<comment type="subcellular location">
    <subcellularLocation>
        <location evidence="1">Cell membrane</location>
        <topology evidence="1">Multi-pass membrane protein</topology>
    </subcellularLocation>
    <subcellularLocation>
        <location evidence="10">Membrane</location>
        <topology evidence="10">Multi-pass membrane protein</topology>
    </subcellularLocation>
</comment>
<evidence type="ECO:0000256" key="7">
    <source>
        <dbReference type="ARBA" id="ARBA00022989"/>
    </source>
</evidence>
<dbReference type="AlphaFoldDB" id="A0AAV1C480"/>
<dbReference type="Pfam" id="PF22776">
    <property type="entry name" value="K_trans_C"/>
    <property type="match status" value="1"/>
</dbReference>
<accession>A0AAV1C480</accession>
<keyword evidence="4 10" id="KW-0633">Potassium transport</keyword>
<feature type="transmembrane region" description="Helical" evidence="10">
    <location>
        <begin position="95"/>
        <end position="112"/>
    </location>
</feature>
<dbReference type="NCBIfam" id="TIGR00794">
    <property type="entry name" value="kup"/>
    <property type="match status" value="1"/>
</dbReference>
<keyword evidence="8 10" id="KW-0406">Ion transport</keyword>
<dbReference type="InterPro" id="IPR053951">
    <property type="entry name" value="K_trans_N"/>
</dbReference>
<keyword evidence="5 10" id="KW-0812">Transmembrane</keyword>
<feature type="domain" description="K+ potassium transporter C-terminal" evidence="13">
    <location>
        <begin position="560"/>
        <end position="726"/>
    </location>
</feature>
<dbReference type="GO" id="GO:0015079">
    <property type="term" value="F:potassium ion transmembrane transporter activity"/>
    <property type="evidence" value="ECO:0007669"/>
    <property type="project" value="UniProtKB-UniRule"/>
</dbReference>
<feature type="transmembrane region" description="Helical" evidence="10">
    <location>
        <begin position="223"/>
        <end position="242"/>
    </location>
</feature>
<dbReference type="InterPro" id="IPR053952">
    <property type="entry name" value="K_trans_C"/>
</dbReference>
<feature type="domain" description="K+ potassium transporter integral membrane" evidence="12">
    <location>
        <begin position="62"/>
        <end position="548"/>
    </location>
</feature>
<comment type="similarity">
    <text evidence="2 10">Belongs to the HAK/KUP transporter (TC 2.A.72.3) family.</text>
</comment>
<feature type="transmembrane region" description="Helical" evidence="10">
    <location>
        <begin position="453"/>
        <end position="475"/>
    </location>
</feature>